<feature type="domain" description="Pacifastin" evidence="2">
    <location>
        <begin position="47"/>
        <end position="86"/>
    </location>
</feature>
<organism evidence="3 4">
    <name type="scientific">Polarella glacialis</name>
    <name type="common">Dinoflagellate</name>
    <dbReference type="NCBI Taxonomy" id="89957"/>
    <lineage>
        <taxon>Eukaryota</taxon>
        <taxon>Sar</taxon>
        <taxon>Alveolata</taxon>
        <taxon>Dinophyceae</taxon>
        <taxon>Suessiales</taxon>
        <taxon>Suessiaceae</taxon>
        <taxon>Polarella</taxon>
    </lineage>
</organism>
<evidence type="ECO:0000313" key="3">
    <source>
        <dbReference type="EMBL" id="CAE8622876.1"/>
    </source>
</evidence>
<feature type="chain" id="PRO_5032914819" description="Pacifastin domain-containing protein" evidence="1">
    <location>
        <begin position="26"/>
        <end position="266"/>
    </location>
</feature>
<evidence type="ECO:0000313" key="4">
    <source>
        <dbReference type="Proteomes" id="UP000654075"/>
    </source>
</evidence>
<proteinExistence type="predicted"/>
<dbReference type="EMBL" id="CAJNNV010028075">
    <property type="protein sequence ID" value="CAE8622876.1"/>
    <property type="molecule type" value="Genomic_DNA"/>
</dbReference>
<dbReference type="AlphaFoldDB" id="A0A813G9L2"/>
<evidence type="ECO:0000259" key="2">
    <source>
        <dbReference type="PROSITE" id="PS51446"/>
    </source>
</evidence>
<accession>A0A813G9L2</accession>
<protein>
    <recommendedName>
        <fullName evidence="2">Pacifastin domain-containing protein</fullName>
    </recommendedName>
</protein>
<evidence type="ECO:0000256" key="1">
    <source>
        <dbReference type="SAM" id="SignalP"/>
    </source>
</evidence>
<dbReference type="InterPro" id="IPR008037">
    <property type="entry name" value="Pacifastin_dom"/>
</dbReference>
<dbReference type="Proteomes" id="UP000654075">
    <property type="component" value="Unassembled WGS sequence"/>
</dbReference>
<keyword evidence="4" id="KW-1185">Reference proteome</keyword>
<dbReference type="PROSITE" id="PS51446">
    <property type="entry name" value="PACIFASTIN"/>
    <property type="match status" value="2"/>
</dbReference>
<feature type="domain" description="Pacifastin" evidence="2">
    <location>
        <begin position="142"/>
        <end position="179"/>
    </location>
</feature>
<comment type="caution">
    <text evidence="3">The sequence shown here is derived from an EMBL/GenBank/DDBJ whole genome shotgun (WGS) entry which is preliminary data.</text>
</comment>
<gene>
    <name evidence="3" type="ORF">PGLA1383_LOCUS40237</name>
</gene>
<dbReference type="GO" id="GO:0030414">
    <property type="term" value="F:peptidase inhibitor activity"/>
    <property type="evidence" value="ECO:0007669"/>
    <property type="project" value="InterPro"/>
</dbReference>
<reference evidence="3" key="1">
    <citation type="submission" date="2021-02" db="EMBL/GenBank/DDBJ databases">
        <authorList>
            <person name="Dougan E. K."/>
            <person name="Rhodes N."/>
            <person name="Thang M."/>
            <person name="Chan C."/>
        </authorList>
    </citation>
    <scope>NUCLEOTIDE SEQUENCE</scope>
</reference>
<name>A0A813G9L2_POLGL</name>
<keyword evidence="1" id="KW-0732">Signal</keyword>
<sequence>MVFAARRPLLALPFFALAALGPGRSLSLAAPYSWATAEDPQLRPQASASCCPGLLFTAEDGCNTCVCPTTGSKAAAGCTKMACPAKPPGSLPAGHCSPGVAYPAGDGLNTCTCGRSGLRSDASCTSLTCPRLPPSDEPAAAEGTCCPGLSYTEGCNTCNCAPSGLKNGSTCTQILCPPSALQPGRCTPLVAYPAGDGLNTCTCSWSGLMSESNCTNLTCPVVPAPQSSVPLGTGQCCPGLLYSQGCNTCACAGNLAPLARGHSVLF</sequence>
<dbReference type="OrthoDB" id="2244405at2759"/>
<feature type="signal peptide" evidence="1">
    <location>
        <begin position="1"/>
        <end position="25"/>
    </location>
</feature>